<dbReference type="AlphaFoldDB" id="A0A9X9LDQ5"/>
<reference evidence="2 3" key="1">
    <citation type="submission" date="2018-10" db="EMBL/GenBank/DDBJ databases">
        <authorList>
            <person name="Ekblom R."/>
            <person name="Jareborg N."/>
        </authorList>
    </citation>
    <scope>NUCLEOTIDE SEQUENCE [LARGE SCALE GENOMIC DNA]</scope>
    <source>
        <tissue evidence="2">Muscle</tissue>
    </source>
</reference>
<sequence length="110" mass="12110">ASYTYLFLGFCFHQDDAALKGVEEKREGAQQHWEMAAPEMLEMQHRQGQLCPLPERAEAVPRRVRSNNSGHHGSQRGPGEEPESGPLGSHALLLPVQTPISVASWRAVPG</sequence>
<accession>A0A9X9LDQ5</accession>
<feature type="non-terminal residue" evidence="2">
    <location>
        <position position="1"/>
    </location>
</feature>
<proteinExistence type="predicted"/>
<evidence type="ECO:0000313" key="2">
    <source>
        <dbReference type="EMBL" id="VCW59559.1"/>
    </source>
</evidence>
<feature type="region of interest" description="Disordered" evidence="1">
    <location>
        <begin position="56"/>
        <end position="92"/>
    </location>
</feature>
<keyword evidence="3" id="KW-1185">Reference proteome</keyword>
<name>A0A9X9LDQ5_GULGU</name>
<dbReference type="InterPro" id="IPR012347">
    <property type="entry name" value="Ferritin-like"/>
</dbReference>
<protein>
    <submittedName>
        <fullName evidence="2">Uncharacterized protein</fullName>
    </submittedName>
</protein>
<dbReference type="Gene3D" id="1.20.1260.10">
    <property type="match status" value="1"/>
</dbReference>
<dbReference type="Proteomes" id="UP000269945">
    <property type="component" value="Unassembled WGS sequence"/>
</dbReference>
<evidence type="ECO:0000256" key="1">
    <source>
        <dbReference type="SAM" id="MobiDB-lite"/>
    </source>
</evidence>
<dbReference type="EMBL" id="CYRY02001091">
    <property type="protein sequence ID" value="VCW59559.1"/>
    <property type="molecule type" value="Genomic_DNA"/>
</dbReference>
<organism evidence="2 3">
    <name type="scientific">Gulo gulo</name>
    <name type="common">Wolverine</name>
    <name type="synonym">Gluton</name>
    <dbReference type="NCBI Taxonomy" id="48420"/>
    <lineage>
        <taxon>Eukaryota</taxon>
        <taxon>Metazoa</taxon>
        <taxon>Chordata</taxon>
        <taxon>Craniata</taxon>
        <taxon>Vertebrata</taxon>
        <taxon>Euteleostomi</taxon>
        <taxon>Mammalia</taxon>
        <taxon>Eutheria</taxon>
        <taxon>Laurasiatheria</taxon>
        <taxon>Carnivora</taxon>
        <taxon>Caniformia</taxon>
        <taxon>Musteloidea</taxon>
        <taxon>Mustelidae</taxon>
        <taxon>Guloninae</taxon>
        <taxon>Gulo</taxon>
    </lineage>
</organism>
<gene>
    <name evidence="2" type="ORF">BN2614_LOCUS1</name>
</gene>
<comment type="caution">
    <text evidence="2">The sequence shown here is derived from an EMBL/GenBank/DDBJ whole genome shotgun (WGS) entry which is preliminary data.</text>
</comment>
<evidence type="ECO:0000313" key="3">
    <source>
        <dbReference type="Proteomes" id="UP000269945"/>
    </source>
</evidence>